<feature type="transmembrane region" description="Helical" evidence="5">
    <location>
        <begin position="6"/>
        <end position="24"/>
    </location>
</feature>
<dbReference type="GeneID" id="97176519"/>
<evidence type="ECO:0000256" key="4">
    <source>
        <dbReference type="SAM" id="MobiDB-lite"/>
    </source>
</evidence>
<accession>A0A2H9ULX3</accession>
<dbReference type="Gene3D" id="2.40.50.90">
    <property type="match status" value="1"/>
</dbReference>
<keyword evidence="3" id="KW-0378">Hydrolase</keyword>
<proteinExistence type="predicted"/>
<evidence type="ECO:0000313" key="10">
    <source>
        <dbReference type="Proteomes" id="UP000023774"/>
    </source>
</evidence>
<dbReference type="GO" id="GO:0016787">
    <property type="term" value="F:hydrolase activity"/>
    <property type="evidence" value="ECO:0007669"/>
    <property type="project" value="UniProtKB-KW"/>
</dbReference>
<name>N9LZ94_9GAMM</name>
<dbReference type="PANTHER" id="PTHR12302:SF3">
    <property type="entry name" value="SERINE_THREONINE-PROTEIN KINASE 31"/>
    <property type="match status" value="1"/>
</dbReference>
<reference evidence="9 12" key="2">
    <citation type="submission" date="2017-11" db="EMBL/GenBank/DDBJ databases">
        <title>Revising the taxonomy of the Acinetobacter lwoffii group: the description of Acinetobacter pseudolwoffii sp. nov. and emended description of Acinetobacter lwoffii.</title>
        <authorList>
            <person name="Nemec A."/>
            <person name="Radolfova-Krizova L."/>
        </authorList>
    </citation>
    <scope>NUCLEOTIDE SEQUENCE [LARGE SCALE GENOMIC DNA]</scope>
    <source>
        <strain evidence="9 12">ANC 5044</strain>
    </source>
</reference>
<feature type="domain" description="TNase-like" evidence="6">
    <location>
        <begin position="42"/>
        <end position="169"/>
    </location>
</feature>
<feature type="region of interest" description="Disordered" evidence="4">
    <location>
        <begin position="163"/>
        <end position="184"/>
    </location>
</feature>
<dbReference type="SUPFAM" id="SSF50199">
    <property type="entry name" value="Staphylococcal nuclease"/>
    <property type="match status" value="1"/>
</dbReference>
<dbReference type="Proteomes" id="UP000243446">
    <property type="component" value="Unassembled WGS sequence"/>
</dbReference>
<dbReference type="InterPro" id="IPR002071">
    <property type="entry name" value="Thermonucl_AS"/>
</dbReference>
<dbReference type="RefSeq" id="WP_005170726.1">
    <property type="nucleotide sequence ID" value="NZ_CBDBYO010000004.1"/>
</dbReference>
<dbReference type="PATRIC" id="fig|1217709.3.peg.1099"/>
<dbReference type="EMBL" id="PGOZ01000007">
    <property type="protein sequence ID" value="PJI32695.1"/>
    <property type="molecule type" value="Genomic_DNA"/>
</dbReference>
<sequence>MLPLSPTWQIVLGLFALCFSYYLLHKLTIYLKDIFRPFKKGQKYWCRVKAVSDGDTLTCYRFNIRRSETRLRFAYVDAPESSQSYGKESQRLVKSMVKNKIVRVKITDIDRYGRCVGVVYRYRKNINEEIVKRGAAWVYEDYIKDKNHLRYMLDLQNKAKKQKKGLWKSSRPVRPSVYRKQVKS</sequence>
<accession>N9LZ94</accession>
<evidence type="ECO:0000313" key="11">
    <source>
        <dbReference type="Proteomes" id="UP000242351"/>
    </source>
</evidence>
<evidence type="ECO:0000259" key="6">
    <source>
        <dbReference type="PROSITE" id="PS50830"/>
    </source>
</evidence>
<reference evidence="7 10" key="1">
    <citation type="submission" date="2013-02" db="EMBL/GenBank/DDBJ databases">
        <title>The Genome Sequence of Acinetobacter sp. NIPH 713.</title>
        <authorList>
            <consortium name="The Broad Institute Genome Sequencing Platform"/>
            <consortium name="The Broad Institute Genome Sequencing Center for Infectious Disease"/>
            <person name="Cerqueira G."/>
            <person name="Feldgarden M."/>
            <person name="Courvalin P."/>
            <person name="Perichon B."/>
            <person name="Grillot-Courvalin C."/>
            <person name="Clermont D."/>
            <person name="Rocha E."/>
            <person name="Yoon E.-J."/>
            <person name="Nemec A."/>
            <person name="Walker B."/>
            <person name="Young S.K."/>
            <person name="Zeng Q."/>
            <person name="Gargeya S."/>
            <person name="Fitzgerald M."/>
            <person name="Haas B."/>
            <person name="Abouelleil A."/>
            <person name="Alvarado L."/>
            <person name="Arachchi H.M."/>
            <person name="Berlin A.M."/>
            <person name="Chapman S.B."/>
            <person name="Dewar J."/>
            <person name="Goldberg J."/>
            <person name="Griggs A."/>
            <person name="Gujja S."/>
            <person name="Hansen M."/>
            <person name="Howarth C."/>
            <person name="Imamovic A."/>
            <person name="Larimer J."/>
            <person name="McCowan C."/>
            <person name="Murphy C."/>
            <person name="Neiman D."/>
            <person name="Pearson M."/>
            <person name="Priest M."/>
            <person name="Roberts A."/>
            <person name="Saif S."/>
            <person name="Shea T."/>
            <person name="Sisk P."/>
            <person name="Sykes S."/>
            <person name="Wortman J."/>
            <person name="Nusbaum C."/>
            <person name="Birren B."/>
        </authorList>
    </citation>
    <scope>NUCLEOTIDE SEQUENCE [LARGE SCALE GENOMIC DNA]</scope>
    <source>
        <strain evidence="7 10">NIPH 713</strain>
    </source>
</reference>
<dbReference type="EMBL" id="APRJ01000011">
    <property type="protein sequence ID" value="ENW86090.1"/>
    <property type="molecule type" value="Genomic_DNA"/>
</dbReference>
<evidence type="ECO:0000313" key="9">
    <source>
        <dbReference type="EMBL" id="PJO75635.1"/>
    </source>
</evidence>
<dbReference type="InterPro" id="IPR016071">
    <property type="entry name" value="Staphylococal_nuclease_OB-fold"/>
</dbReference>
<keyword evidence="5" id="KW-0812">Transmembrane</keyword>
<evidence type="ECO:0000313" key="8">
    <source>
        <dbReference type="EMBL" id="PJI32695.1"/>
    </source>
</evidence>
<dbReference type="PANTHER" id="PTHR12302">
    <property type="entry name" value="EBNA2 BINDING PROTEIN P100"/>
    <property type="match status" value="1"/>
</dbReference>
<evidence type="ECO:0000256" key="2">
    <source>
        <dbReference type="ARBA" id="ARBA00022759"/>
    </source>
</evidence>
<gene>
    <name evidence="8" type="ORF">CU320_07510</name>
    <name evidence="9" type="ORF">CWI32_08935</name>
    <name evidence="7" type="ORF">F906_01144</name>
</gene>
<dbReference type="HOGENOM" id="CLU_046484_7_2_6"/>
<reference evidence="8 11" key="4">
    <citation type="submission" date="2017-12" db="EMBL/GenBank/DDBJ databases">
        <title>Revising the taxonomy of the Acinetobacter lwoffii group: the description of Acinetobacter pseudolwoffii sp. nov. and emended description of Acinetobacter lwoffii.</title>
        <authorList>
            <person name="Nemec A."/>
        </authorList>
    </citation>
    <scope>NUCLEOTIDE SEQUENCE [LARGE SCALE GENOMIC DNA]</scope>
    <source>
        <strain evidence="8 11">ANC 5347</strain>
    </source>
</reference>
<dbReference type="PROSITE" id="PS50830">
    <property type="entry name" value="TNASE_3"/>
    <property type="match status" value="1"/>
</dbReference>
<evidence type="ECO:0000256" key="3">
    <source>
        <dbReference type="ARBA" id="ARBA00022801"/>
    </source>
</evidence>
<evidence type="ECO:0000313" key="12">
    <source>
        <dbReference type="Proteomes" id="UP000243446"/>
    </source>
</evidence>
<dbReference type="InterPro" id="IPR035437">
    <property type="entry name" value="SNase_OB-fold_sf"/>
</dbReference>
<dbReference type="Pfam" id="PF00565">
    <property type="entry name" value="SNase"/>
    <property type="match status" value="1"/>
</dbReference>
<keyword evidence="10" id="KW-1185">Reference proteome</keyword>
<dbReference type="Proteomes" id="UP000242351">
    <property type="component" value="Unassembled WGS sequence"/>
</dbReference>
<dbReference type="AlphaFoldDB" id="N9LZ94"/>
<keyword evidence="1" id="KW-0540">Nuclease</keyword>
<keyword evidence="2" id="KW-0255">Endonuclease</keyword>
<comment type="caution">
    <text evidence="7">The sequence shown here is derived from an EMBL/GenBank/DDBJ whole genome shotgun (WGS) entry which is preliminary data.</text>
</comment>
<keyword evidence="5" id="KW-1133">Transmembrane helix</keyword>
<dbReference type="GO" id="GO:0004519">
    <property type="term" value="F:endonuclease activity"/>
    <property type="evidence" value="ECO:0007669"/>
    <property type="project" value="UniProtKB-KW"/>
</dbReference>
<evidence type="ECO:0000313" key="7">
    <source>
        <dbReference type="EMBL" id="ENW86090.1"/>
    </source>
</evidence>
<evidence type="ECO:0000256" key="5">
    <source>
        <dbReference type="SAM" id="Phobius"/>
    </source>
</evidence>
<dbReference type="EMBL" id="PHRG01000003">
    <property type="protein sequence ID" value="PJO75635.1"/>
    <property type="molecule type" value="Genomic_DNA"/>
</dbReference>
<organism evidence="7 10">
    <name type="scientific">Acinetobacter pseudolwoffii</name>
    <dbReference type="NCBI Taxonomy" id="2053287"/>
    <lineage>
        <taxon>Bacteria</taxon>
        <taxon>Pseudomonadati</taxon>
        <taxon>Pseudomonadota</taxon>
        <taxon>Gammaproteobacteria</taxon>
        <taxon>Moraxellales</taxon>
        <taxon>Moraxellaceae</taxon>
        <taxon>Acinetobacter</taxon>
    </lineage>
</organism>
<dbReference type="Proteomes" id="UP000023774">
    <property type="component" value="Unassembled WGS sequence"/>
</dbReference>
<reference evidence="8 11" key="3">
    <citation type="submission" date="2017-11" db="EMBL/GenBank/DDBJ databases">
        <authorList>
            <person name="Han C.G."/>
        </authorList>
    </citation>
    <scope>NUCLEOTIDE SEQUENCE [LARGE SCALE GENOMIC DNA]</scope>
    <source>
        <strain evidence="8 11">ANC 5347</strain>
    </source>
</reference>
<protein>
    <submittedName>
        <fullName evidence="8">Nuclease</fullName>
    </submittedName>
</protein>
<accession>A0A2H9YSP0</accession>
<dbReference type="OrthoDB" id="9805504at2"/>
<dbReference type="PROSITE" id="PS01284">
    <property type="entry name" value="TNASE_2"/>
    <property type="match status" value="1"/>
</dbReference>
<evidence type="ECO:0000256" key="1">
    <source>
        <dbReference type="ARBA" id="ARBA00022722"/>
    </source>
</evidence>
<dbReference type="SMART" id="SM00318">
    <property type="entry name" value="SNc"/>
    <property type="match status" value="1"/>
</dbReference>
<dbReference type="GO" id="GO:0003676">
    <property type="term" value="F:nucleic acid binding"/>
    <property type="evidence" value="ECO:0007669"/>
    <property type="project" value="InterPro"/>
</dbReference>
<keyword evidence="5" id="KW-0472">Membrane</keyword>